<accession>A0A381XNR5</accession>
<dbReference type="PROSITE" id="PS51257">
    <property type="entry name" value="PROKAR_LIPOPROTEIN"/>
    <property type="match status" value="1"/>
</dbReference>
<dbReference type="AlphaFoldDB" id="A0A381XNR5"/>
<dbReference type="EMBL" id="UINC01015840">
    <property type="protein sequence ID" value="SVA66404.1"/>
    <property type="molecule type" value="Genomic_DNA"/>
</dbReference>
<name>A0A381XNR5_9ZZZZ</name>
<reference evidence="1" key="1">
    <citation type="submission" date="2018-05" db="EMBL/GenBank/DDBJ databases">
        <authorList>
            <person name="Lanie J.A."/>
            <person name="Ng W.-L."/>
            <person name="Kazmierczak K.M."/>
            <person name="Andrzejewski T.M."/>
            <person name="Davidsen T.M."/>
            <person name="Wayne K.J."/>
            <person name="Tettelin H."/>
            <person name="Glass J.I."/>
            <person name="Rusch D."/>
            <person name="Podicherti R."/>
            <person name="Tsui H.-C.T."/>
            <person name="Winkler M.E."/>
        </authorList>
    </citation>
    <scope>NUCLEOTIDE SEQUENCE</scope>
</reference>
<gene>
    <name evidence="1" type="ORF">METZ01_LOCUS119258</name>
</gene>
<sequence>MFMENTKYIKYFFSLLMVFFLLSIACTASGQGVGRAHQSTEFRGEQIRTASLDSKNSMIQTAIFEYIAKFGYGQNAKDVNGRIQFSDPADIVRRFTVTEEDVDKSLERGDAGMGSSNSRIHIVFANDGSITLPANAKVGATDSTVVISDDIVTDHPELATLLNKWDFSNAPLEKLEQKARQFREAADRWIAYNEVAIYFLLRNENVWSQWVSADAKAKIDAELAREQGLAAQQKD</sequence>
<dbReference type="SUPFAM" id="SSF53850">
    <property type="entry name" value="Periplasmic binding protein-like II"/>
    <property type="match status" value="1"/>
</dbReference>
<evidence type="ECO:0000313" key="1">
    <source>
        <dbReference type="EMBL" id="SVA66404.1"/>
    </source>
</evidence>
<protein>
    <submittedName>
        <fullName evidence="1">Uncharacterized protein</fullName>
    </submittedName>
</protein>
<organism evidence="1">
    <name type="scientific">marine metagenome</name>
    <dbReference type="NCBI Taxonomy" id="408172"/>
    <lineage>
        <taxon>unclassified sequences</taxon>
        <taxon>metagenomes</taxon>
        <taxon>ecological metagenomes</taxon>
    </lineage>
</organism>
<proteinExistence type="predicted"/>